<organism evidence="1 2">
    <name type="scientific">Rhodoferax lithotrophicus</name>
    <dbReference type="NCBI Taxonomy" id="2798804"/>
    <lineage>
        <taxon>Bacteria</taxon>
        <taxon>Pseudomonadati</taxon>
        <taxon>Pseudomonadota</taxon>
        <taxon>Betaproteobacteria</taxon>
        <taxon>Burkholderiales</taxon>
        <taxon>Comamonadaceae</taxon>
        <taxon>Rhodoferax</taxon>
    </lineage>
</organism>
<proteinExistence type="predicted"/>
<evidence type="ECO:0000313" key="2">
    <source>
        <dbReference type="Proteomes" id="UP000824366"/>
    </source>
</evidence>
<gene>
    <name evidence="1" type="ORF">MIZ03_0457</name>
</gene>
<name>A0ABN6D431_9BURK</name>
<sequence length="37" mass="4386">MVDSFVCYIFNSCLRMFYKRQGLILFTKKPDGKMHAP</sequence>
<accession>A0ABN6D431</accession>
<protein>
    <submittedName>
        <fullName evidence="1">Uncharacterized protein</fullName>
    </submittedName>
</protein>
<keyword evidence="2" id="KW-1185">Reference proteome</keyword>
<evidence type="ECO:0000313" key="1">
    <source>
        <dbReference type="EMBL" id="BCO25596.1"/>
    </source>
</evidence>
<reference evidence="1 2" key="1">
    <citation type="journal article" date="2021" name="Microbiol. Spectr.">
        <title>A Single Bacterium Capable of Oxidation and Reduction of Iron at Circumneutral pH.</title>
        <authorList>
            <person name="Kato S."/>
            <person name="Ohkuma M."/>
        </authorList>
    </citation>
    <scope>NUCLEOTIDE SEQUENCE [LARGE SCALE GENOMIC DNA]</scope>
    <source>
        <strain evidence="1 2">MIZ03</strain>
    </source>
</reference>
<dbReference type="Proteomes" id="UP000824366">
    <property type="component" value="Chromosome"/>
</dbReference>
<dbReference type="EMBL" id="AP024238">
    <property type="protein sequence ID" value="BCO25596.1"/>
    <property type="molecule type" value="Genomic_DNA"/>
</dbReference>